<feature type="domain" description="CdiI immunity protein" evidence="1">
    <location>
        <begin position="9"/>
        <end position="95"/>
    </location>
</feature>
<sequence length="106" mass="12249">MKQRDTPLELDNLVCNYFGHDYDLIDDSEALQPKIDAYNRQSGKAMQMALLEDIDDFLALGDTMNMAFSKRYGMYFDPLLWGITPHDFLVLVREQVNIALARTQNN</sequence>
<protein>
    <submittedName>
        <fullName evidence="2">CdiI-2 domain-containing protein</fullName>
    </submittedName>
</protein>
<reference evidence="2" key="1">
    <citation type="submission" date="2022-05" db="EMBL/GenBank/DDBJ databases">
        <authorList>
            <person name="Pothier F. J."/>
        </authorList>
    </citation>
    <scope>NUCLEOTIDE SEQUENCE</scope>
    <source>
        <strain evidence="2">DAPP-PG734</strain>
    </source>
</reference>
<dbReference type="InterPro" id="IPR041129">
    <property type="entry name" value="CdiI_2"/>
</dbReference>
<evidence type="ECO:0000259" key="1">
    <source>
        <dbReference type="Pfam" id="PF18593"/>
    </source>
</evidence>
<name>A0AAN2K7S8_ENTAG</name>
<proteinExistence type="predicted"/>
<evidence type="ECO:0000313" key="2">
    <source>
        <dbReference type="EMBL" id="CAH6338295.1"/>
    </source>
</evidence>
<dbReference type="EMBL" id="OW970315">
    <property type="protein sequence ID" value="CAH6338295.1"/>
    <property type="molecule type" value="Genomic_DNA"/>
</dbReference>
<dbReference type="Pfam" id="PF18593">
    <property type="entry name" value="CdiI_2"/>
    <property type="match status" value="1"/>
</dbReference>
<dbReference type="AlphaFoldDB" id="A0AAN2K7S8"/>
<dbReference type="Proteomes" id="UP001158961">
    <property type="component" value="Chromosome"/>
</dbReference>
<organism evidence="2 3">
    <name type="scientific">Enterobacter agglomerans</name>
    <name type="common">Erwinia herbicola</name>
    <name type="synonym">Pantoea agglomerans</name>
    <dbReference type="NCBI Taxonomy" id="549"/>
    <lineage>
        <taxon>Bacteria</taxon>
        <taxon>Pseudomonadati</taxon>
        <taxon>Pseudomonadota</taxon>
        <taxon>Gammaproteobacteria</taxon>
        <taxon>Enterobacterales</taxon>
        <taxon>Erwiniaceae</taxon>
        <taxon>Pantoea</taxon>
        <taxon>Pantoea agglomerans group</taxon>
    </lineage>
</organism>
<accession>A0AAN2K7S8</accession>
<evidence type="ECO:0000313" key="3">
    <source>
        <dbReference type="Proteomes" id="UP001158961"/>
    </source>
</evidence>
<gene>
    <name evidence="2" type="ORF">DAPPPG734_19165</name>
</gene>